<dbReference type="PRINTS" id="PR00039">
    <property type="entry name" value="HTHLYSR"/>
</dbReference>
<gene>
    <name evidence="6" type="ORF">FYJ58_11230</name>
</gene>
<dbReference type="SUPFAM" id="SSF46785">
    <property type="entry name" value="Winged helix' DNA-binding domain"/>
    <property type="match status" value="1"/>
</dbReference>
<dbReference type="InterPro" id="IPR000847">
    <property type="entry name" value="LysR_HTH_N"/>
</dbReference>
<evidence type="ECO:0000313" key="6">
    <source>
        <dbReference type="EMBL" id="MSS64443.1"/>
    </source>
</evidence>
<evidence type="ECO:0000256" key="4">
    <source>
        <dbReference type="ARBA" id="ARBA00023163"/>
    </source>
</evidence>
<feature type="domain" description="HTH lysR-type" evidence="5">
    <location>
        <begin position="3"/>
        <end position="60"/>
    </location>
</feature>
<evidence type="ECO:0000313" key="7">
    <source>
        <dbReference type="Proteomes" id="UP000482209"/>
    </source>
</evidence>
<dbReference type="Gene3D" id="3.40.190.290">
    <property type="match status" value="1"/>
</dbReference>
<dbReference type="Gene3D" id="1.10.10.10">
    <property type="entry name" value="Winged helix-like DNA-binding domain superfamily/Winged helix DNA-binding domain"/>
    <property type="match status" value="1"/>
</dbReference>
<dbReference type="InterPro" id="IPR036388">
    <property type="entry name" value="WH-like_DNA-bd_sf"/>
</dbReference>
<dbReference type="CDD" id="cd05466">
    <property type="entry name" value="PBP2_LTTR_substrate"/>
    <property type="match status" value="1"/>
</dbReference>
<protein>
    <submittedName>
        <fullName evidence="6">LysR family transcriptional regulator</fullName>
    </submittedName>
</protein>
<keyword evidence="7" id="KW-1185">Reference proteome</keyword>
<dbReference type="InterPro" id="IPR036390">
    <property type="entry name" value="WH_DNA-bd_sf"/>
</dbReference>
<reference evidence="6 7" key="1">
    <citation type="submission" date="2019-08" db="EMBL/GenBank/DDBJ databases">
        <title>In-depth cultivation of the pig gut microbiome towards novel bacterial diversity and tailored functional studies.</title>
        <authorList>
            <person name="Wylensek D."/>
            <person name="Hitch T.C.A."/>
            <person name="Clavel T."/>
        </authorList>
    </citation>
    <scope>NUCLEOTIDE SEQUENCE [LARGE SCALE GENOMIC DNA]</scope>
    <source>
        <strain evidence="6 7">WCA-693-APC-MOT-I</strain>
    </source>
</reference>
<name>A0A6L5Y2U3_9FIRM</name>
<keyword evidence="2" id="KW-0805">Transcription regulation</keyword>
<dbReference type="AlphaFoldDB" id="A0A6L5Y2U3"/>
<comment type="similarity">
    <text evidence="1">Belongs to the LysR transcriptional regulatory family.</text>
</comment>
<dbReference type="RefSeq" id="WP_154519834.1">
    <property type="nucleotide sequence ID" value="NZ_VUMT01000019.1"/>
</dbReference>
<dbReference type="PANTHER" id="PTHR30126:SF64">
    <property type="entry name" value="HTH-TYPE TRANSCRIPTIONAL REGULATOR CITR"/>
    <property type="match status" value="1"/>
</dbReference>
<dbReference type="InterPro" id="IPR005119">
    <property type="entry name" value="LysR_subst-bd"/>
</dbReference>
<keyword evidence="4" id="KW-0804">Transcription</keyword>
<dbReference type="GO" id="GO:0000976">
    <property type="term" value="F:transcription cis-regulatory region binding"/>
    <property type="evidence" value="ECO:0007669"/>
    <property type="project" value="TreeGrafter"/>
</dbReference>
<keyword evidence="3" id="KW-0238">DNA-binding</keyword>
<accession>A0A6L5Y2U3</accession>
<dbReference type="Proteomes" id="UP000482209">
    <property type="component" value="Unassembled WGS sequence"/>
</dbReference>
<proteinExistence type="inferred from homology"/>
<evidence type="ECO:0000259" key="5">
    <source>
        <dbReference type="PROSITE" id="PS50931"/>
    </source>
</evidence>
<sequence>MDINFELYKVFYYVAKTLSFSEASKELFISQSAVSQSIKTLEKRLNQPLFIRSTKKVQLTKEGLLLFKHIEPAVNLIAKGENQILEAHTLKGGQLRIGASDTICRYFLVPFLNAFHQSYPNVHIKVTNGTSMQCVDLLEHNQVDLIVTNSPNPKLNNIRNVKHICSFSDVFVASPSAFSDLMEQEISFAQLAGYPILMLEQHATTSEFLHQLFQQNQIDLVPAVELSSNDLLIDLAKIGLGIAFVPNYCIQEEDSDLFIIHLEKELPKRELIAAYSDQFPLSDAAEKFLNSLLLTE</sequence>
<dbReference type="SUPFAM" id="SSF53850">
    <property type="entry name" value="Periplasmic binding protein-like II"/>
    <property type="match status" value="1"/>
</dbReference>
<evidence type="ECO:0000256" key="2">
    <source>
        <dbReference type="ARBA" id="ARBA00023015"/>
    </source>
</evidence>
<dbReference type="Pfam" id="PF00126">
    <property type="entry name" value="HTH_1"/>
    <property type="match status" value="1"/>
</dbReference>
<dbReference type="Pfam" id="PF03466">
    <property type="entry name" value="LysR_substrate"/>
    <property type="match status" value="1"/>
</dbReference>
<dbReference type="PROSITE" id="PS50931">
    <property type="entry name" value="HTH_LYSR"/>
    <property type="match status" value="1"/>
</dbReference>
<evidence type="ECO:0000256" key="3">
    <source>
        <dbReference type="ARBA" id="ARBA00023125"/>
    </source>
</evidence>
<comment type="caution">
    <text evidence="6">The sequence shown here is derived from an EMBL/GenBank/DDBJ whole genome shotgun (WGS) entry which is preliminary data.</text>
</comment>
<dbReference type="PANTHER" id="PTHR30126">
    <property type="entry name" value="HTH-TYPE TRANSCRIPTIONAL REGULATOR"/>
    <property type="match status" value="1"/>
</dbReference>
<dbReference type="GO" id="GO:0003700">
    <property type="term" value="F:DNA-binding transcription factor activity"/>
    <property type="evidence" value="ECO:0007669"/>
    <property type="project" value="InterPro"/>
</dbReference>
<dbReference type="FunFam" id="1.10.10.10:FF:000001">
    <property type="entry name" value="LysR family transcriptional regulator"/>
    <property type="match status" value="1"/>
</dbReference>
<organism evidence="6 7">
    <name type="scientific">Velocimicrobium porci</name>
    <dbReference type="NCBI Taxonomy" id="2606634"/>
    <lineage>
        <taxon>Bacteria</taxon>
        <taxon>Bacillati</taxon>
        <taxon>Bacillota</taxon>
        <taxon>Clostridia</taxon>
        <taxon>Lachnospirales</taxon>
        <taxon>Lachnospiraceae</taxon>
        <taxon>Velocimicrobium</taxon>
    </lineage>
</organism>
<evidence type="ECO:0000256" key="1">
    <source>
        <dbReference type="ARBA" id="ARBA00009437"/>
    </source>
</evidence>
<dbReference type="EMBL" id="VUMT01000019">
    <property type="protein sequence ID" value="MSS64443.1"/>
    <property type="molecule type" value="Genomic_DNA"/>
</dbReference>